<comment type="subcellular location">
    <subcellularLocation>
        <location evidence="1">Cell envelope</location>
    </subcellularLocation>
</comment>
<dbReference type="Pfam" id="PF25954">
    <property type="entry name" value="Beta-barrel_RND_2"/>
    <property type="match status" value="1"/>
</dbReference>
<feature type="transmembrane region" description="Helical" evidence="5">
    <location>
        <begin position="32"/>
        <end position="52"/>
    </location>
</feature>
<dbReference type="Gene3D" id="2.40.50.100">
    <property type="match status" value="1"/>
</dbReference>
<keyword evidence="5" id="KW-1133">Transmembrane helix</keyword>
<dbReference type="Gene3D" id="2.40.30.170">
    <property type="match status" value="1"/>
</dbReference>
<dbReference type="SUPFAM" id="SSF111369">
    <property type="entry name" value="HlyD-like secretion proteins"/>
    <property type="match status" value="1"/>
</dbReference>
<dbReference type="InterPro" id="IPR058627">
    <property type="entry name" value="MdtA-like_C"/>
</dbReference>
<feature type="domain" description="Multidrug resistance protein MdtA-like barrel-sandwich hybrid" evidence="6">
    <location>
        <begin position="99"/>
        <end position="221"/>
    </location>
</feature>
<gene>
    <name evidence="9" type="ORF">D779_3804</name>
</gene>
<accession>W9V1R5</accession>
<keyword evidence="5" id="KW-0812">Transmembrane</keyword>
<dbReference type="FunFam" id="2.40.30.170:FF:000010">
    <property type="entry name" value="Efflux RND transporter periplasmic adaptor subunit"/>
    <property type="match status" value="1"/>
</dbReference>
<sequence>MAAIRSDSIRANPAVLAPIHLSRRQGYRAQMFARLSLVLLALAAIIGGLAFLKYTQIQKEMAMYSTSPPPPTVSATRVVAKTWEPTLSAVGTVSAVQGVDVSNEVAGQVASIHFSSGAEVEQGELLVQLDDQVDRADLEGLVAAERLAEIKLKRNRTLLRDRAVAQGDVDETTAQLDQARALVKAKQATIDKKQIRAPFAGQLGIRQVDLGQYLAEGAAIVTLVSLDVVYVDYALPERDLSQLQLGQGVRIRVAAHPDRTFDGRIEAISPSLDKRTRNLSIRARFDNPEHLLRPGMFARTTTVLPVEERTLVIPRQAVTFNTYGDSVFLIQEVEGKPKVQRRQIRTGAARDDEVVILQGLAEGDRIVLAGQVKLTNGQEIQIKDEDADKPEAAEPQTQQQP</sequence>
<dbReference type="Gene3D" id="1.10.287.470">
    <property type="entry name" value="Helix hairpin bin"/>
    <property type="match status" value="1"/>
</dbReference>
<dbReference type="STRING" id="1249627.D779_3804"/>
<dbReference type="GO" id="GO:1990281">
    <property type="term" value="C:efflux pump complex"/>
    <property type="evidence" value="ECO:0007669"/>
    <property type="project" value="TreeGrafter"/>
</dbReference>
<evidence type="ECO:0000313" key="9">
    <source>
        <dbReference type="EMBL" id="EXJ13408.1"/>
    </source>
</evidence>
<feature type="region of interest" description="Disordered" evidence="4">
    <location>
        <begin position="379"/>
        <end position="401"/>
    </location>
</feature>
<feature type="domain" description="CusB-like beta-barrel" evidence="7">
    <location>
        <begin position="229"/>
        <end position="301"/>
    </location>
</feature>
<dbReference type="Gene3D" id="2.40.420.20">
    <property type="match status" value="1"/>
</dbReference>
<name>W9V1R5_9GAMM</name>
<organism evidence="9 10">
    <name type="scientific">Imhoffiella purpurea</name>
    <dbReference type="NCBI Taxonomy" id="1249627"/>
    <lineage>
        <taxon>Bacteria</taxon>
        <taxon>Pseudomonadati</taxon>
        <taxon>Pseudomonadota</taxon>
        <taxon>Gammaproteobacteria</taxon>
        <taxon>Chromatiales</taxon>
        <taxon>Chromatiaceae</taxon>
        <taxon>Imhoffiella</taxon>
    </lineage>
</organism>
<dbReference type="AlphaFoldDB" id="W9V1R5"/>
<evidence type="ECO:0000256" key="4">
    <source>
        <dbReference type="SAM" id="MobiDB-lite"/>
    </source>
</evidence>
<dbReference type="InterPro" id="IPR006143">
    <property type="entry name" value="RND_pump_MFP"/>
</dbReference>
<dbReference type="Pfam" id="PF25967">
    <property type="entry name" value="RND-MFP_C"/>
    <property type="match status" value="1"/>
</dbReference>
<dbReference type="Proteomes" id="UP000019460">
    <property type="component" value="Unassembled WGS sequence"/>
</dbReference>
<keyword evidence="10" id="KW-1185">Reference proteome</keyword>
<evidence type="ECO:0000259" key="7">
    <source>
        <dbReference type="Pfam" id="PF25954"/>
    </source>
</evidence>
<dbReference type="Pfam" id="PF25917">
    <property type="entry name" value="BSH_RND"/>
    <property type="match status" value="1"/>
</dbReference>
<evidence type="ECO:0000256" key="5">
    <source>
        <dbReference type="SAM" id="Phobius"/>
    </source>
</evidence>
<evidence type="ECO:0000256" key="1">
    <source>
        <dbReference type="ARBA" id="ARBA00004196"/>
    </source>
</evidence>
<feature type="compositionally biased region" description="Basic and acidic residues" evidence="4">
    <location>
        <begin position="381"/>
        <end position="392"/>
    </location>
</feature>
<feature type="domain" description="Multidrug resistance protein MdtA-like C-terminal permuted SH3" evidence="8">
    <location>
        <begin position="311"/>
        <end position="370"/>
    </location>
</feature>
<evidence type="ECO:0000256" key="3">
    <source>
        <dbReference type="ARBA" id="ARBA00022448"/>
    </source>
</evidence>
<dbReference type="eggNOG" id="COG0845">
    <property type="taxonomic scope" value="Bacteria"/>
</dbReference>
<reference evidence="9 10" key="1">
    <citation type="submission" date="2012-11" db="EMBL/GenBank/DDBJ databases">
        <title>Genome assembly of Thiorhodococcus sp. AK35.</title>
        <authorList>
            <person name="Nupur N."/>
            <person name="Khatri I."/>
            <person name="Subramanian S."/>
            <person name="Pinnaka A."/>
        </authorList>
    </citation>
    <scope>NUCLEOTIDE SEQUENCE [LARGE SCALE GENOMIC DNA]</scope>
    <source>
        <strain evidence="9 10">AK35</strain>
    </source>
</reference>
<keyword evidence="5" id="KW-0472">Membrane</keyword>
<evidence type="ECO:0000259" key="6">
    <source>
        <dbReference type="Pfam" id="PF25917"/>
    </source>
</evidence>
<comment type="similarity">
    <text evidence="2">Belongs to the membrane fusion protein (MFP) (TC 8.A.1) family.</text>
</comment>
<evidence type="ECO:0000313" key="10">
    <source>
        <dbReference type="Proteomes" id="UP000019460"/>
    </source>
</evidence>
<evidence type="ECO:0000256" key="2">
    <source>
        <dbReference type="ARBA" id="ARBA00009477"/>
    </source>
</evidence>
<dbReference type="EMBL" id="AONC01000071">
    <property type="protein sequence ID" value="EXJ13408.1"/>
    <property type="molecule type" value="Genomic_DNA"/>
</dbReference>
<dbReference type="PANTHER" id="PTHR30469">
    <property type="entry name" value="MULTIDRUG RESISTANCE PROTEIN MDTA"/>
    <property type="match status" value="1"/>
</dbReference>
<protein>
    <submittedName>
        <fullName evidence="9">Putative Co/Zn/Cd efflux system membrane fusion protein</fullName>
    </submittedName>
</protein>
<comment type="caution">
    <text evidence="9">The sequence shown here is derived from an EMBL/GenBank/DDBJ whole genome shotgun (WGS) entry which is preliminary data.</text>
</comment>
<dbReference type="InterPro" id="IPR058792">
    <property type="entry name" value="Beta-barrel_RND_2"/>
</dbReference>
<keyword evidence="3" id="KW-0813">Transport</keyword>
<dbReference type="PATRIC" id="fig|1249627.3.peg.3881"/>
<proteinExistence type="inferred from homology"/>
<dbReference type="NCBIfam" id="TIGR01730">
    <property type="entry name" value="RND_mfp"/>
    <property type="match status" value="1"/>
</dbReference>
<evidence type="ECO:0000259" key="8">
    <source>
        <dbReference type="Pfam" id="PF25967"/>
    </source>
</evidence>
<dbReference type="GO" id="GO:0015562">
    <property type="term" value="F:efflux transmembrane transporter activity"/>
    <property type="evidence" value="ECO:0007669"/>
    <property type="project" value="TreeGrafter"/>
</dbReference>
<dbReference type="PANTHER" id="PTHR30469:SF11">
    <property type="entry name" value="BLL4320 PROTEIN"/>
    <property type="match status" value="1"/>
</dbReference>
<dbReference type="InterPro" id="IPR058625">
    <property type="entry name" value="MdtA-like_BSH"/>
</dbReference>